<keyword evidence="3" id="KW-1185">Reference proteome</keyword>
<dbReference type="EMBL" id="AP027734">
    <property type="protein sequence ID" value="BDZ55746.1"/>
    <property type="molecule type" value="Genomic_DNA"/>
</dbReference>
<reference evidence="3" key="1">
    <citation type="journal article" date="2019" name="Int. J. Syst. Evol. Microbiol.">
        <title>The Global Catalogue of Microorganisms (GCM) 10K type strain sequencing project: providing services to taxonomists for standard genome sequencing and annotation.</title>
        <authorList>
            <consortium name="The Broad Institute Genomics Platform"/>
            <consortium name="The Broad Institute Genome Sequencing Center for Infectious Disease"/>
            <person name="Wu L."/>
            <person name="Ma J."/>
        </authorList>
    </citation>
    <scope>NUCLEOTIDE SEQUENCE [LARGE SCALE GENOMIC DNA]</scope>
    <source>
        <strain evidence="3">NBRC 109019</strain>
    </source>
</reference>
<evidence type="ECO:0000313" key="2">
    <source>
        <dbReference type="EMBL" id="BDZ55746.1"/>
    </source>
</evidence>
<evidence type="ECO:0000256" key="1">
    <source>
        <dbReference type="SAM" id="MobiDB-lite"/>
    </source>
</evidence>
<accession>A0ABN6YF67</accession>
<feature type="region of interest" description="Disordered" evidence="1">
    <location>
        <begin position="85"/>
        <end position="136"/>
    </location>
</feature>
<evidence type="ECO:0000313" key="3">
    <source>
        <dbReference type="Proteomes" id="UP001321477"/>
    </source>
</evidence>
<dbReference type="Proteomes" id="UP001321477">
    <property type="component" value="Chromosome"/>
</dbReference>
<name>A0ABN6YF67_9MICO</name>
<feature type="compositionally biased region" description="Basic and acidic residues" evidence="1">
    <location>
        <begin position="85"/>
        <end position="94"/>
    </location>
</feature>
<proteinExistence type="predicted"/>
<organism evidence="2 3">
    <name type="scientific">Agromyces marinus</name>
    <dbReference type="NCBI Taxonomy" id="1389020"/>
    <lineage>
        <taxon>Bacteria</taxon>
        <taxon>Bacillati</taxon>
        <taxon>Actinomycetota</taxon>
        <taxon>Actinomycetes</taxon>
        <taxon>Micrococcales</taxon>
        <taxon>Microbacteriaceae</taxon>
        <taxon>Agromyces</taxon>
    </lineage>
</organism>
<protein>
    <submittedName>
        <fullName evidence="2">Uncharacterized protein</fullName>
    </submittedName>
</protein>
<feature type="region of interest" description="Disordered" evidence="1">
    <location>
        <begin position="1"/>
        <end position="33"/>
    </location>
</feature>
<sequence>MDPHGVVRAQHGDGRAEVDALGATRDRGEHDLGRRDRELVPVVLADAEEIQTEPVGQFRLRDDVAQHLRLRERFAVRAEGHVAERVQSELESARHPPPPSIRSMRPHPRCWNRTLTETIPPGAARRGECPERCARS</sequence>
<gene>
    <name evidence="2" type="ORF">GCM10025870_28190</name>
</gene>
<feature type="compositionally biased region" description="Basic and acidic residues" evidence="1">
    <location>
        <begin position="125"/>
        <end position="136"/>
    </location>
</feature>